<accession>A0ABV7D1R7</accession>
<dbReference type="PANTHER" id="PTHR35006">
    <property type="entry name" value="GLYOXALASE FAMILY PROTEIN (AFU_ORTHOLOGUE AFUA_5G14830)"/>
    <property type="match status" value="1"/>
</dbReference>
<comment type="caution">
    <text evidence="2">The sequence shown here is derived from an EMBL/GenBank/DDBJ whole genome shotgun (WGS) entry which is preliminary data.</text>
</comment>
<dbReference type="InterPro" id="IPR029068">
    <property type="entry name" value="Glyas_Bleomycin-R_OHBP_Dase"/>
</dbReference>
<keyword evidence="3" id="KW-1185">Reference proteome</keyword>
<dbReference type="InterPro" id="IPR004360">
    <property type="entry name" value="Glyas_Fos-R_dOase_dom"/>
</dbReference>
<proteinExistence type="predicted"/>
<dbReference type="RefSeq" id="WP_194212646.1">
    <property type="nucleotide sequence ID" value="NZ_CP061205.1"/>
</dbReference>
<protein>
    <submittedName>
        <fullName evidence="2">VOC family protein</fullName>
    </submittedName>
</protein>
<evidence type="ECO:0000313" key="2">
    <source>
        <dbReference type="EMBL" id="MFC3050771.1"/>
    </source>
</evidence>
<organism evidence="2 3">
    <name type="scientific">Kordiimonas pumila</name>
    <dbReference type="NCBI Taxonomy" id="2161677"/>
    <lineage>
        <taxon>Bacteria</taxon>
        <taxon>Pseudomonadati</taxon>
        <taxon>Pseudomonadota</taxon>
        <taxon>Alphaproteobacteria</taxon>
        <taxon>Kordiimonadales</taxon>
        <taxon>Kordiimonadaceae</taxon>
        <taxon>Kordiimonas</taxon>
    </lineage>
</organism>
<evidence type="ECO:0000259" key="1">
    <source>
        <dbReference type="PROSITE" id="PS51819"/>
    </source>
</evidence>
<reference evidence="3" key="1">
    <citation type="journal article" date="2019" name="Int. J. Syst. Evol. Microbiol.">
        <title>The Global Catalogue of Microorganisms (GCM) 10K type strain sequencing project: providing services to taxonomists for standard genome sequencing and annotation.</title>
        <authorList>
            <consortium name="The Broad Institute Genomics Platform"/>
            <consortium name="The Broad Institute Genome Sequencing Center for Infectious Disease"/>
            <person name="Wu L."/>
            <person name="Ma J."/>
        </authorList>
    </citation>
    <scope>NUCLEOTIDE SEQUENCE [LARGE SCALE GENOMIC DNA]</scope>
    <source>
        <strain evidence="3">KCTC 62164</strain>
    </source>
</reference>
<evidence type="ECO:0000313" key="3">
    <source>
        <dbReference type="Proteomes" id="UP001595444"/>
    </source>
</evidence>
<name>A0ABV7D1R7_9PROT</name>
<dbReference type="Gene3D" id="3.10.180.10">
    <property type="entry name" value="2,3-Dihydroxybiphenyl 1,2-Dioxygenase, domain 1"/>
    <property type="match status" value="1"/>
</dbReference>
<dbReference type="Pfam" id="PF00903">
    <property type="entry name" value="Glyoxalase"/>
    <property type="match status" value="1"/>
</dbReference>
<dbReference type="PANTHER" id="PTHR35006:SF1">
    <property type="entry name" value="BLL2941 PROTEIN"/>
    <property type="match status" value="1"/>
</dbReference>
<dbReference type="PROSITE" id="PS51819">
    <property type="entry name" value="VOC"/>
    <property type="match status" value="1"/>
</dbReference>
<dbReference type="InterPro" id="IPR037523">
    <property type="entry name" value="VOC_core"/>
</dbReference>
<dbReference type="SUPFAM" id="SSF54593">
    <property type="entry name" value="Glyoxalase/Bleomycin resistance protein/Dihydroxybiphenyl dioxygenase"/>
    <property type="match status" value="1"/>
</dbReference>
<gene>
    <name evidence="2" type="ORF">ACFOKA_02520</name>
</gene>
<dbReference type="Proteomes" id="UP001595444">
    <property type="component" value="Unassembled WGS sequence"/>
</dbReference>
<dbReference type="EMBL" id="JBHRSL010000002">
    <property type="protein sequence ID" value="MFC3050771.1"/>
    <property type="molecule type" value="Genomic_DNA"/>
</dbReference>
<dbReference type="CDD" id="cd07262">
    <property type="entry name" value="VOC_like"/>
    <property type="match status" value="1"/>
</dbReference>
<feature type="domain" description="VOC" evidence="1">
    <location>
        <begin position="1"/>
        <end position="124"/>
    </location>
</feature>
<sequence>MIGYTTIGTNKHSEACAFYDTLLAILGAKRAMEFDSFVMWAAGPDKPAFALTKPYDGKAASVGNGVMIALKAPDRATVDKLYETALANGGSCEGKPGLRGSEDMGFYAAYFRDIEGNKLNAFCMGPA</sequence>